<feature type="region of interest" description="Disordered" evidence="1">
    <location>
        <begin position="290"/>
        <end position="309"/>
    </location>
</feature>
<evidence type="ECO:0000313" key="2">
    <source>
        <dbReference type="EMBL" id="GGY58295.1"/>
    </source>
</evidence>
<dbReference type="RefSeq" id="WP_189571112.1">
    <property type="nucleotide sequence ID" value="NZ_BMXV01000001.1"/>
</dbReference>
<evidence type="ECO:0000256" key="1">
    <source>
        <dbReference type="SAM" id="MobiDB-lite"/>
    </source>
</evidence>
<protein>
    <recommendedName>
        <fullName evidence="4">Acetylornithine deacetylase</fullName>
    </recommendedName>
</protein>
<evidence type="ECO:0000313" key="3">
    <source>
        <dbReference type="Proteomes" id="UP000601597"/>
    </source>
</evidence>
<dbReference type="Proteomes" id="UP000601597">
    <property type="component" value="Unassembled WGS sequence"/>
</dbReference>
<evidence type="ECO:0008006" key="4">
    <source>
        <dbReference type="Google" id="ProtNLM"/>
    </source>
</evidence>
<name>A0ABQ3AL65_9GAMM</name>
<dbReference type="EMBL" id="BMXV01000001">
    <property type="protein sequence ID" value="GGY58295.1"/>
    <property type="molecule type" value="Genomic_DNA"/>
</dbReference>
<proteinExistence type="predicted"/>
<accession>A0ABQ3AL65</accession>
<sequence length="426" mass="46177">MKKLLSLIIILALVAWGSYKGAVWWLADQTLTEVRRSLSDHGALERGEIASTIGGELVLSGARFQSFQLTQPLDIERLTYRAGSAMALLTSLYGGHDLPRSWRLDVAGWRLPLDSAMLRNWVTDTDEQAPRPLFAPVCGPDARQQLGSGDLIRMGMTELAGDARLRQTSGGVGLELFTTESGSVEVEWDNARLRFDGDSVSLTPGADSVKVVVRDGGLMRRVTAYCARETSVSESAWADLVITAFSEGLASRGLEASPQLLALYRQWLTEGGEVSVTLDPSAGWPWLPVREGGAGDEEPAEDGAPAGGSLAVSYNGSTVPDIYLSRVEAASPEVPEEALEPLVSPQQAQVIAGWQQVALDQAEGWLEHTVRVTLSNGRTVEGRLTRVDEKQVEVARPVDGGEVAYPMARRAVDRLEVWRRGARSQE</sequence>
<organism evidence="2 3">
    <name type="scientific">Marinobacter zhanjiangensis</name>
    <dbReference type="NCBI Taxonomy" id="578215"/>
    <lineage>
        <taxon>Bacteria</taxon>
        <taxon>Pseudomonadati</taxon>
        <taxon>Pseudomonadota</taxon>
        <taxon>Gammaproteobacteria</taxon>
        <taxon>Pseudomonadales</taxon>
        <taxon>Marinobacteraceae</taxon>
        <taxon>Marinobacter</taxon>
    </lineage>
</organism>
<gene>
    <name evidence="2" type="ORF">GCM10007071_00460</name>
</gene>
<reference evidence="3" key="1">
    <citation type="journal article" date="2019" name="Int. J. Syst. Evol. Microbiol.">
        <title>The Global Catalogue of Microorganisms (GCM) 10K type strain sequencing project: providing services to taxonomists for standard genome sequencing and annotation.</title>
        <authorList>
            <consortium name="The Broad Institute Genomics Platform"/>
            <consortium name="The Broad Institute Genome Sequencing Center for Infectious Disease"/>
            <person name="Wu L."/>
            <person name="Ma J."/>
        </authorList>
    </citation>
    <scope>NUCLEOTIDE SEQUENCE [LARGE SCALE GENOMIC DNA]</scope>
    <source>
        <strain evidence="3">KCTC 22280</strain>
    </source>
</reference>
<comment type="caution">
    <text evidence="2">The sequence shown here is derived from an EMBL/GenBank/DDBJ whole genome shotgun (WGS) entry which is preliminary data.</text>
</comment>
<keyword evidence="3" id="KW-1185">Reference proteome</keyword>